<dbReference type="NCBIfam" id="TIGR01494">
    <property type="entry name" value="ATPase_P-type"/>
    <property type="match status" value="1"/>
</dbReference>
<dbReference type="InterPro" id="IPR051014">
    <property type="entry name" value="Cation_Transport_ATPase_IB"/>
</dbReference>
<dbReference type="Gene3D" id="3.30.70.100">
    <property type="match status" value="1"/>
</dbReference>
<dbReference type="GO" id="GO:0046872">
    <property type="term" value="F:metal ion binding"/>
    <property type="evidence" value="ECO:0007669"/>
    <property type="project" value="UniProtKB-KW"/>
</dbReference>
<dbReference type="SFLD" id="SFLDF00027">
    <property type="entry name" value="p-type_atpase"/>
    <property type="match status" value="1"/>
</dbReference>
<dbReference type="NCBIfam" id="TIGR01512">
    <property type="entry name" value="ATPase-IB2_Cd"/>
    <property type="match status" value="1"/>
</dbReference>
<dbReference type="InterPro" id="IPR036163">
    <property type="entry name" value="HMA_dom_sf"/>
</dbReference>
<evidence type="ECO:0000256" key="7">
    <source>
        <dbReference type="ARBA" id="ARBA00022741"/>
    </source>
</evidence>
<evidence type="ECO:0000256" key="3">
    <source>
        <dbReference type="ARBA" id="ARBA00022475"/>
    </source>
</evidence>
<feature type="transmembrane region" description="Helical" evidence="14">
    <location>
        <begin position="692"/>
        <end position="710"/>
    </location>
</feature>
<keyword evidence="11 14" id="KW-0472">Membrane</keyword>
<dbReference type="SUPFAM" id="SSF81665">
    <property type="entry name" value="Calcium ATPase, transmembrane domain M"/>
    <property type="match status" value="1"/>
</dbReference>
<dbReference type="PROSITE" id="PS01047">
    <property type="entry name" value="HMA_1"/>
    <property type="match status" value="1"/>
</dbReference>
<evidence type="ECO:0000256" key="8">
    <source>
        <dbReference type="ARBA" id="ARBA00022840"/>
    </source>
</evidence>
<dbReference type="AlphaFoldDB" id="A0A512H9G1"/>
<dbReference type="InterPro" id="IPR044492">
    <property type="entry name" value="P_typ_ATPase_HD_dom"/>
</dbReference>
<keyword evidence="8 14" id="KW-0067">ATP-binding</keyword>
<dbReference type="Pfam" id="PF00403">
    <property type="entry name" value="HMA"/>
    <property type="match status" value="1"/>
</dbReference>
<reference evidence="16 17" key="1">
    <citation type="submission" date="2019-07" db="EMBL/GenBank/DDBJ databases">
        <title>Whole genome shotgun sequence of Rhodospirillum oryzae NBRC 107573.</title>
        <authorList>
            <person name="Hosoyama A."/>
            <person name="Uohara A."/>
            <person name="Ohji S."/>
            <person name="Ichikawa N."/>
        </authorList>
    </citation>
    <scope>NUCLEOTIDE SEQUENCE [LARGE SCALE GENOMIC DNA]</scope>
    <source>
        <strain evidence="16 17">NBRC 107573</strain>
    </source>
</reference>
<dbReference type="InterPro" id="IPR023298">
    <property type="entry name" value="ATPase_P-typ_TM_dom_sf"/>
</dbReference>
<dbReference type="SFLD" id="SFLDG00002">
    <property type="entry name" value="C1.7:_P-type_atpase_like"/>
    <property type="match status" value="1"/>
</dbReference>
<evidence type="ECO:0000256" key="4">
    <source>
        <dbReference type="ARBA" id="ARBA00022553"/>
    </source>
</evidence>
<organism evidence="16 17">
    <name type="scientific">Pararhodospirillum oryzae</name>
    <dbReference type="NCBI Taxonomy" id="478448"/>
    <lineage>
        <taxon>Bacteria</taxon>
        <taxon>Pseudomonadati</taxon>
        <taxon>Pseudomonadota</taxon>
        <taxon>Alphaproteobacteria</taxon>
        <taxon>Rhodospirillales</taxon>
        <taxon>Rhodospirillaceae</taxon>
        <taxon>Pararhodospirillum</taxon>
    </lineage>
</organism>
<dbReference type="PROSITE" id="PS01229">
    <property type="entry name" value="COF_2"/>
    <property type="match status" value="1"/>
</dbReference>
<dbReference type="GO" id="GO:0005886">
    <property type="term" value="C:plasma membrane"/>
    <property type="evidence" value="ECO:0007669"/>
    <property type="project" value="UniProtKB-SubCell"/>
</dbReference>
<keyword evidence="3 14" id="KW-1003">Cell membrane</keyword>
<dbReference type="Pfam" id="PF00122">
    <property type="entry name" value="E1-E2_ATPase"/>
    <property type="match status" value="1"/>
</dbReference>
<evidence type="ECO:0000313" key="17">
    <source>
        <dbReference type="Proteomes" id="UP000321567"/>
    </source>
</evidence>
<dbReference type="EMBL" id="BJZO01000059">
    <property type="protein sequence ID" value="GEO82058.1"/>
    <property type="molecule type" value="Genomic_DNA"/>
</dbReference>
<feature type="domain" description="HMA" evidence="15">
    <location>
        <begin position="11"/>
        <end position="76"/>
    </location>
</feature>
<dbReference type="PRINTS" id="PR00119">
    <property type="entry name" value="CATATPASE"/>
</dbReference>
<feature type="transmembrane region" description="Helical" evidence="14">
    <location>
        <begin position="385"/>
        <end position="408"/>
    </location>
</feature>
<dbReference type="InterPro" id="IPR027256">
    <property type="entry name" value="P-typ_ATPase_IB"/>
</dbReference>
<dbReference type="InterPro" id="IPR059000">
    <property type="entry name" value="ATPase_P-type_domA"/>
</dbReference>
<protein>
    <recommendedName>
        <fullName evidence="12">P-type Zn(2+) transporter</fullName>
        <ecNumber evidence="12">7.2.2.12</ecNumber>
    </recommendedName>
</protein>
<evidence type="ECO:0000256" key="13">
    <source>
        <dbReference type="ARBA" id="ARBA00047308"/>
    </source>
</evidence>
<evidence type="ECO:0000256" key="6">
    <source>
        <dbReference type="ARBA" id="ARBA00022723"/>
    </source>
</evidence>
<dbReference type="OrthoDB" id="9760802at2"/>
<keyword evidence="5 14" id="KW-0812">Transmembrane</keyword>
<evidence type="ECO:0000256" key="11">
    <source>
        <dbReference type="ARBA" id="ARBA00023136"/>
    </source>
</evidence>
<dbReference type="NCBIfam" id="TIGR01525">
    <property type="entry name" value="ATPase-IB_hvy"/>
    <property type="match status" value="1"/>
</dbReference>
<dbReference type="SUPFAM" id="SSF81653">
    <property type="entry name" value="Calcium ATPase, transduction domain A"/>
    <property type="match status" value="1"/>
</dbReference>
<gene>
    <name evidence="16" type="ORF">ROR02_21890</name>
</gene>
<sequence>MTAISAADGGRKTRLSVEGMDCGGCARKIETALGRLPGVEGVDIALATGVVSVVHAARVTPETLRRQIEALGFRVPDAGGAGKAHGACCGGSCGSHAHESTTQDVSPAGDVPLAGEEARPWWRRPEGMLILGSGAAVALAYGVGTLVPSLSRPAFILAALVGLVPVARQAWAAARAGTWFSIEALMTLSASGAILIGAEAEAAAVVFLFLIGEALESLAAGRARAGIRALAGLLPATAHRIGDDGSLEDVPAQAVRVGDCLLIRPGERLPADGVVESGASSVNQAPVTGESVPVAREAGDGVYAGTINGEGVLRIRVSSDPQDNTIARIVRMVEEAQESKAPIDRFIDRFARAYTPAVVAFAAVVALMPPLLAGEPWHEWIYKGLAILLIGCPCALVISTPAAIASALSAGARRGLLMKGGAVLEALGRVNTVAFDKTGTLTRGVPRVAEVQGVGGATPARVLALAAALGSGSNHPLSRAIAEKVQEEGLAVPEAREQETVPGRGVAGVVDGTAVFLGSLAAARTRATVDPGVETAARDLAAAGHTVSALCQEGAVLGLIALRDEPRPEALEGVTRLGRLGLETVMLTGDHPAAAATLGQALNMPVHAELLPDDKVRLVREREARGARVVVVGDGLNDAPALAAASVGIAMGGGTDVALETADAALLHARVTDVATIIALARRTLAIIRQNVALALGLKGAFLLTTLAGITGLWPAVLADTGATVLVTANALRLLRIRERDAG</sequence>
<dbReference type="FunFam" id="2.70.150.10:FF:000002">
    <property type="entry name" value="Copper-transporting ATPase 1, putative"/>
    <property type="match status" value="1"/>
</dbReference>
<evidence type="ECO:0000256" key="2">
    <source>
        <dbReference type="ARBA" id="ARBA00006024"/>
    </source>
</evidence>
<keyword evidence="6 14" id="KW-0479">Metal-binding</keyword>
<evidence type="ECO:0000259" key="15">
    <source>
        <dbReference type="PROSITE" id="PS50846"/>
    </source>
</evidence>
<dbReference type="PANTHER" id="PTHR48085:SF5">
    <property type="entry name" value="CADMIUM_ZINC-TRANSPORTING ATPASE HMA4-RELATED"/>
    <property type="match status" value="1"/>
</dbReference>
<dbReference type="SUPFAM" id="SSF55008">
    <property type="entry name" value="HMA, heavy metal-associated domain"/>
    <property type="match status" value="1"/>
</dbReference>
<name>A0A512H9G1_9PROT</name>
<dbReference type="GO" id="GO:0016463">
    <property type="term" value="F:P-type zinc transporter activity"/>
    <property type="evidence" value="ECO:0007669"/>
    <property type="project" value="UniProtKB-EC"/>
</dbReference>
<feature type="transmembrane region" description="Helical" evidence="14">
    <location>
        <begin position="353"/>
        <end position="373"/>
    </location>
</feature>
<dbReference type="PANTHER" id="PTHR48085">
    <property type="entry name" value="CADMIUM/ZINC-TRANSPORTING ATPASE HMA2-RELATED"/>
    <property type="match status" value="1"/>
</dbReference>
<dbReference type="SFLD" id="SFLDS00003">
    <property type="entry name" value="Haloacid_Dehalogenase"/>
    <property type="match status" value="1"/>
</dbReference>
<dbReference type="EC" id="7.2.2.12" evidence="12"/>
<dbReference type="GO" id="GO:0016887">
    <property type="term" value="F:ATP hydrolysis activity"/>
    <property type="evidence" value="ECO:0007669"/>
    <property type="project" value="InterPro"/>
</dbReference>
<comment type="caution">
    <text evidence="16">The sequence shown here is derived from an EMBL/GenBank/DDBJ whole genome shotgun (WGS) entry which is preliminary data.</text>
</comment>
<feature type="transmembrane region" description="Helical" evidence="14">
    <location>
        <begin position="128"/>
        <end position="147"/>
    </location>
</feature>
<dbReference type="CDD" id="cd00371">
    <property type="entry name" value="HMA"/>
    <property type="match status" value="1"/>
</dbReference>
<dbReference type="RefSeq" id="WP_147164071.1">
    <property type="nucleotide sequence ID" value="NZ_BJZO01000059.1"/>
</dbReference>
<evidence type="ECO:0000256" key="5">
    <source>
        <dbReference type="ARBA" id="ARBA00022692"/>
    </source>
</evidence>
<proteinExistence type="inferred from homology"/>
<dbReference type="PROSITE" id="PS50846">
    <property type="entry name" value="HMA_2"/>
    <property type="match status" value="1"/>
</dbReference>
<comment type="similarity">
    <text evidence="2 14">Belongs to the cation transport ATPase (P-type) (TC 3.A.3) family. Type IB subfamily.</text>
</comment>
<keyword evidence="4" id="KW-0597">Phosphoprotein</keyword>
<dbReference type="GO" id="GO:0015086">
    <property type="term" value="F:cadmium ion transmembrane transporter activity"/>
    <property type="evidence" value="ECO:0007669"/>
    <property type="project" value="TreeGrafter"/>
</dbReference>
<keyword evidence="9" id="KW-1278">Translocase</keyword>
<dbReference type="InterPro" id="IPR036412">
    <property type="entry name" value="HAD-like_sf"/>
</dbReference>
<dbReference type="Gene3D" id="2.70.150.10">
    <property type="entry name" value="Calcium-transporting ATPase, cytoplasmic transduction domain A"/>
    <property type="match status" value="1"/>
</dbReference>
<comment type="catalytic activity">
    <reaction evidence="13">
        <text>Zn(2+)(in) + ATP + H2O = Zn(2+)(out) + ADP + phosphate + H(+)</text>
        <dbReference type="Rhea" id="RHEA:20621"/>
        <dbReference type="ChEBI" id="CHEBI:15377"/>
        <dbReference type="ChEBI" id="CHEBI:15378"/>
        <dbReference type="ChEBI" id="CHEBI:29105"/>
        <dbReference type="ChEBI" id="CHEBI:30616"/>
        <dbReference type="ChEBI" id="CHEBI:43474"/>
        <dbReference type="ChEBI" id="CHEBI:456216"/>
        <dbReference type="EC" id="7.2.2.12"/>
    </reaction>
</comment>
<dbReference type="Gene3D" id="3.40.1110.10">
    <property type="entry name" value="Calcium-transporting ATPase, cytoplasmic domain N"/>
    <property type="match status" value="1"/>
</dbReference>
<evidence type="ECO:0000256" key="9">
    <source>
        <dbReference type="ARBA" id="ARBA00022967"/>
    </source>
</evidence>
<dbReference type="GO" id="GO:0005524">
    <property type="term" value="F:ATP binding"/>
    <property type="evidence" value="ECO:0007669"/>
    <property type="project" value="UniProtKB-UniRule"/>
</dbReference>
<dbReference type="Pfam" id="PF00702">
    <property type="entry name" value="Hydrolase"/>
    <property type="match status" value="1"/>
</dbReference>
<evidence type="ECO:0000313" key="16">
    <source>
        <dbReference type="EMBL" id="GEO82058.1"/>
    </source>
</evidence>
<dbReference type="InterPro" id="IPR018303">
    <property type="entry name" value="ATPase_P-typ_P_site"/>
</dbReference>
<keyword evidence="17" id="KW-1185">Reference proteome</keyword>
<evidence type="ECO:0000256" key="14">
    <source>
        <dbReference type="RuleBase" id="RU362081"/>
    </source>
</evidence>
<comment type="subcellular location">
    <subcellularLocation>
        <location evidence="1">Cell membrane</location>
        <topology evidence="1">Multi-pass membrane protein</topology>
    </subcellularLocation>
</comment>
<dbReference type="Gene3D" id="3.40.50.1000">
    <property type="entry name" value="HAD superfamily/HAD-like"/>
    <property type="match status" value="1"/>
</dbReference>
<evidence type="ECO:0000256" key="12">
    <source>
        <dbReference type="ARBA" id="ARBA00039097"/>
    </source>
</evidence>
<dbReference type="PROSITE" id="PS00154">
    <property type="entry name" value="ATPASE_E1_E2"/>
    <property type="match status" value="1"/>
</dbReference>
<dbReference type="InterPro" id="IPR023214">
    <property type="entry name" value="HAD_sf"/>
</dbReference>
<evidence type="ECO:0000256" key="10">
    <source>
        <dbReference type="ARBA" id="ARBA00022989"/>
    </source>
</evidence>
<dbReference type="InterPro" id="IPR023299">
    <property type="entry name" value="ATPase_P-typ_cyto_dom_N"/>
</dbReference>
<evidence type="ECO:0000256" key="1">
    <source>
        <dbReference type="ARBA" id="ARBA00004651"/>
    </source>
</evidence>
<dbReference type="InterPro" id="IPR006121">
    <property type="entry name" value="HMA_dom"/>
</dbReference>
<keyword evidence="7 14" id="KW-0547">Nucleotide-binding</keyword>
<dbReference type="SUPFAM" id="SSF56784">
    <property type="entry name" value="HAD-like"/>
    <property type="match status" value="1"/>
</dbReference>
<dbReference type="InterPro" id="IPR001757">
    <property type="entry name" value="P_typ_ATPase"/>
</dbReference>
<keyword evidence="10 14" id="KW-1133">Transmembrane helix</keyword>
<dbReference type="InterPro" id="IPR017969">
    <property type="entry name" value="Heavy-metal-associated_CS"/>
</dbReference>
<dbReference type="Proteomes" id="UP000321567">
    <property type="component" value="Unassembled WGS sequence"/>
</dbReference>
<dbReference type="InterPro" id="IPR008250">
    <property type="entry name" value="ATPase_P-typ_transduc_dom_A_sf"/>
</dbReference>
<accession>A0A512H9G1</accession>